<keyword evidence="1" id="KW-0732">Signal</keyword>
<organism evidence="2 3">
    <name type="scientific">Saliniradius amylolyticus</name>
    <dbReference type="NCBI Taxonomy" id="2183582"/>
    <lineage>
        <taxon>Bacteria</taxon>
        <taxon>Pseudomonadati</taxon>
        <taxon>Pseudomonadota</taxon>
        <taxon>Gammaproteobacteria</taxon>
        <taxon>Alteromonadales</taxon>
        <taxon>Alteromonadaceae</taxon>
        <taxon>Saliniradius</taxon>
    </lineage>
</organism>
<dbReference type="EMBL" id="CP029347">
    <property type="protein sequence ID" value="AWL12060.1"/>
    <property type="molecule type" value="Genomic_DNA"/>
</dbReference>
<dbReference type="OrthoDB" id="5767052at2"/>
<dbReference type="KEGG" id="salh:HMF8227_01586"/>
<dbReference type="Pfam" id="PF19795">
    <property type="entry name" value="DUF6279"/>
    <property type="match status" value="1"/>
</dbReference>
<evidence type="ECO:0008006" key="4">
    <source>
        <dbReference type="Google" id="ProtNLM"/>
    </source>
</evidence>
<dbReference type="PROSITE" id="PS51257">
    <property type="entry name" value="PROKAR_LIPOPROTEIN"/>
    <property type="match status" value="1"/>
</dbReference>
<name>A0A2S2E487_9ALTE</name>
<evidence type="ECO:0000256" key="1">
    <source>
        <dbReference type="SAM" id="SignalP"/>
    </source>
</evidence>
<feature type="signal peptide" evidence="1">
    <location>
        <begin position="1"/>
        <end position="24"/>
    </location>
</feature>
<dbReference type="RefSeq" id="WP_109339664.1">
    <property type="nucleotide sequence ID" value="NZ_CP029347.1"/>
</dbReference>
<gene>
    <name evidence="2" type="ORF">HMF8227_01586</name>
</gene>
<keyword evidence="3" id="KW-1185">Reference proteome</keyword>
<feature type="chain" id="PRO_5015627538" description="Lipoprotein" evidence="1">
    <location>
        <begin position="25"/>
        <end position="285"/>
    </location>
</feature>
<accession>A0A2S2E487</accession>
<proteinExistence type="predicted"/>
<evidence type="ECO:0000313" key="3">
    <source>
        <dbReference type="Proteomes" id="UP000245728"/>
    </source>
</evidence>
<protein>
    <recommendedName>
        <fullName evidence="4">Lipoprotein</fullName>
    </recommendedName>
</protein>
<dbReference type="AlphaFoldDB" id="A0A2S2E487"/>
<sequence>MTFKRLFVAAAMVLTLAGCSTTFVYNNLDWLVHWYLDDYVDLDRQQKREFDQKMSQWLDWHQQQELPQYRAQLKQLREQLNQGAMTEPQWLEHFEQARGHWERLRDTLVPDLVPLARTLSDKQIASIFKELEGNDRERREERAEQLEGLNQQEIFEVRYQEVVEDLERWVGELHDAQIEPVKVYQSRYRSTFEPWMAYRQRWRDAVKKLLIEHRSEPDFKRRFVEVMTRVEQFQGDELPRLREVNRQHYAHLLAQLLPGLDDKQRSHLNRELSELIGDINSMHEE</sequence>
<dbReference type="Proteomes" id="UP000245728">
    <property type="component" value="Chromosome"/>
</dbReference>
<reference evidence="2 3" key="1">
    <citation type="submission" date="2018-05" db="EMBL/GenBank/DDBJ databases">
        <title>Salinimonas sp. HMF8227 Genome sequencing and assembly.</title>
        <authorList>
            <person name="Kang H."/>
            <person name="Kang J."/>
            <person name="Cha I."/>
            <person name="Kim H."/>
            <person name="Joh K."/>
        </authorList>
    </citation>
    <scope>NUCLEOTIDE SEQUENCE [LARGE SCALE GENOMIC DNA]</scope>
    <source>
        <strain evidence="2 3">HMF8227</strain>
    </source>
</reference>
<dbReference type="InterPro" id="IPR016875">
    <property type="entry name" value="UCP028200"/>
</dbReference>
<dbReference type="PIRSF" id="PIRSF028200">
    <property type="entry name" value="UCP028200"/>
    <property type="match status" value="1"/>
</dbReference>
<evidence type="ECO:0000313" key="2">
    <source>
        <dbReference type="EMBL" id="AWL12060.1"/>
    </source>
</evidence>